<accession>A0A7X5QXK3</accession>
<dbReference type="Proteomes" id="UP000518878">
    <property type="component" value="Unassembled WGS sequence"/>
</dbReference>
<organism evidence="1 2">
    <name type="scientific">Luteibacter yeojuensis</name>
    <dbReference type="NCBI Taxonomy" id="345309"/>
    <lineage>
        <taxon>Bacteria</taxon>
        <taxon>Pseudomonadati</taxon>
        <taxon>Pseudomonadota</taxon>
        <taxon>Gammaproteobacteria</taxon>
        <taxon>Lysobacterales</taxon>
        <taxon>Rhodanobacteraceae</taxon>
        <taxon>Luteibacter</taxon>
    </lineage>
</organism>
<comment type="caution">
    <text evidence="1">The sequence shown here is derived from an EMBL/GenBank/DDBJ whole genome shotgun (WGS) entry which is preliminary data.</text>
</comment>
<dbReference type="InterPro" id="IPR025091">
    <property type="entry name" value="DUF4019"/>
</dbReference>
<evidence type="ECO:0000313" key="1">
    <source>
        <dbReference type="EMBL" id="NID17259.1"/>
    </source>
</evidence>
<gene>
    <name evidence="1" type="ORF">HBF32_17420</name>
</gene>
<protein>
    <submittedName>
        <fullName evidence="1">DUF4019 domain-containing protein</fullName>
    </submittedName>
</protein>
<dbReference type="AlphaFoldDB" id="A0A7X5QXK3"/>
<reference evidence="1 2" key="1">
    <citation type="journal article" date="2006" name="Int. J. Syst. Evol. Microbiol.">
        <title>Dyella yeojuensis sp. nov., isolated from greenhouse soil in Korea.</title>
        <authorList>
            <person name="Kim B.Y."/>
            <person name="Weon H.Y."/>
            <person name="Lee K.H."/>
            <person name="Seok S.J."/>
            <person name="Kwon S.W."/>
            <person name="Go S.J."/>
            <person name="Stackebrandt E."/>
        </authorList>
    </citation>
    <scope>NUCLEOTIDE SEQUENCE [LARGE SCALE GENOMIC DNA]</scope>
    <source>
        <strain evidence="1 2">DSM 17673</strain>
    </source>
</reference>
<proteinExistence type="predicted"/>
<name>A0A7X5QXK3_9GAMM</name>
<evidence type="ECO:0000313" key="2">
    <source>
        <dbReference type="Proteomes" id="UP000518878"/>
    </source>
</evidence>
<sequence length="164" mass="18135">MSSVPVQTRKFPATGVPVGNAFGPLLSISNAPRLGPQPNSLDNAVSCATHWVRMSDGRRADAMWLEAGAMMQKMVPRAEWVRYLRKIRLDRGQLVGREWFEVTRVRDPVGLPAGDYLNVIFVSHYTRAVLFETVSLAPGGTGSGNWLPVGYVIRPVQREIAFAQ</sequence>
<dbReference type="RefSeq" id="WP_166701047.1">
    <property type="nucleotide sequence ID" value="NZ_JAAQTL010000002.1"/>
</dbReference>
<keyword evidence="2" id="KW-1185">Reference proteome</keyword>
<dbReference type="EMBL" id="JAAQTL010000002">
    <property type="protein sequence ID" value="NID17259.1"/>
    <property type="molecule type" value="Genomic_DNA"/>
</dbReference>
<dbReference type="Pfam" id="PF13211">
    <property type="entry name" value="DUF4019"/>
    <property type="match status" value="1"/>
</dbReference>